<evidence type="ECO:0000256" key="4">
    <source>
        <dbReference type="ARBA" id="ARBA00022692"/>
    </source>
</evidence>
<keyword evidence="2 9" id="KW-0328">Glycosyltransferase</keyword>
<dbReference type="Pfam" id="PF00535">
    <property type="entry name" value="Glycos_transf_2"/>
    <property type="match status" value="1"/>
</dbReference>
<dbReference type="GO" id="GO:0016757">
    <property type="term" value="F:glycosyltransferase activity"/>
    <property type="evidence" value="ECO:0007669"/>
    <property type="project" value="UniProtKB-KW"/>
</dbReference>
<evidence type="ECO:0000256" key="2">
    <source>
        <dbReference type="ARBA" id="ARBA00022676"/>
    </source>
</evidence>
<dbReference type="PANTHER" id="PTHR48090">
    <property type="entry name" value="UNDECAPRENYL-PHOSPHATE 4-DEOXY-4-FORMAMIDO-L-ARABINOSE TRANSFERASE-RELATED"/>
    <property type="match status" value="1"/>
</dbReference>
<feature type="transmembrane region" description="Helical" evidence="7">
    <location>
        <begin position="230"/>
        <end position="251"/>
    </location>
</feature>
<name>A0ABR9VM65_9SYNC</name>
<dbReference type="CDD" id="cd04187">
    <property type="entry name" value="DPM1_like_bac"/>
    <property type="match status" value="1"/>
</dbReference>
<evidence type="ECO:0000256" key="7">
    <source>
        <dbReference type="SAM" id="Phobius"/>
    </source>
</evidence>
<dbReference type="SUPFAM" id="SSF53448">
    <property type="entry name" value="Nucleotide-diphospho-sugar transferases"/>
    <property type="match status" value="1"/>
</dbReference>
<dbReference type="RefSeq" id="WP_190598083.1">
    <property type="nucleotide sequence ID" value="NZ_JADEVV010000002.1"/>
</dbReference>
<keyword evidence="4 7" id="KW-0812">Transmembrane</keyword>
<evidence type="ECO:0000313" key="9">
    <source>
        <dbReference type="EMBL" id="MBE9252425.1"/>
    </source>
</evidence>
<dbReference type="EC" id="2.4.-.-" evidence="9"/>
<keyword evidence="10" id="KW-1185">Reference proteome</keyword>
<reference evidence="9 10" key="1">
    <citation type="submission" date="2020-10" db="EMBL/GenBank/DDBJ databases">
        <authorList>
            <person name="Castelo-Branco R."/>
            <person name="Eusebio N."/>
            <person name="Adriana R."/>
            <person name="Vieira A."/>
            <person name="Brugerolle De Fraissinette N."/>
            <person name="Rezende De Castro R."/>
            <person name="Schneider M.P."/>
            <person name="Vasconcelos V."/>
            <person name="Leao P.N."/>
        </authorList>
    </citation>
    <scope>NUCLEOTIDE SEQUENCE [LARGE SCALE GENOMIC DNA]</scope>
    <source>
        <strain evidence="9 10">LEGE 00031</strain>
    </source>
</reference>
<accession>A0ABR9VM65</accession>
<dbReference type="InterPro" id="IPR001173">
    <property type="entry name" value="Glyco_trans_2-like"/>
</dbReference>
<dbReference type="InterPro" id="IPR050256">
    <property type="entry name" value="Glycosyltransferase_2"/>
</dbReference>
<organism evidence="9 10">
    <name type="scientific">Synechocystis salina LEGE 00031</name>
    <dbReference type="NCBI Taxonomy" id="1828736"/>
    <lineage>
        <taxon>Bacteria</taxon>
        <taxon>Bacillati</taxon>
        <taxon>Cyanobacteriota</taxon>
        <taxon>Cyanophyceae</taxon>
        <taxon>Synechococcales</taxon>
        <taxon>Merismopediaceae</taxon>
        <taxon>Synechocystis</taxon>
    </lineage>
</organism>
<sequence length="318" mass="36695">MTIELSIVIPMYNEEDNLEHLFARLLEVLTPLKITYEIICVNDGSKDKTLSQLINCHQTNPQIKIVNLSRNFGKEIALSAGIDYAQGKAVIPIDADLQDPPELIHELVNKWREGYDIVYATRRSRQGETWVKQFTAKMFYKVIGRMTEIKIPPNTGDFRLMDRRVVNAIKQLPERTRFMKGLFAWVGYRQTFVLFDREPRFQGQTKWNYWKLWNFALDGIFSFSLLPLKIWTYLGLIISLLSLAYASFLILKTLIVGTDVPGYASLMVAILFLGGVQLISLGVIGEYLGRVYEEVKARPLYLVSDLWGLEYLQLERLN</sequence>
<dbReference type="Gene3D" id="3.90.550.10">
    <property type="entry name" value="Spore Coat Polysaccharide Biosynthesis Protein SpsA, Chain A"/>
    <property type="match status" value="1"/>
</dbReference>
<evidence type="ECO:0000313" key="10">
    <source>
        <dbReference type="Proteomes" id="UP000658720"/>
    </source>
</evidence>
<evidence type="ECO:0000256" key="5">
    <source>
        <dbReference type="ARBA" id="ARBA00022989"/>
    </source>
</evidence>
<keyword evidence="3 9" id="KW-0808">Transferase</keyword>
<evidence type="ECO:0000256" key="3">
    <source>
        <dbReference type="ARBA" id="ARBA00022679"/>
    </source>
</evidence>
<evidence type="ECO:0000256" key="6">
    <source>
        <dbReference type="ARBA" id="ARBA00023136"/>
    </source>
</evidence>
<comment type="caution">
    <text evidence="9">The sequence shown here is derived from an EMBL/GenBank/DDBJ whole genome shotgun (WGS) entry which is preliminary data.</text>
</comment>
<feature type="domain" description="Glycosyltransferase 2-like" evidence="8">
    <location>
        <begin position="6"/>
        <end position="167"/>
    </location>
</feature>
<comment type="subcellular location">
    <subcellularLocation>
        <location evidence="1">Membrane</location>
        <topology evidence="1">Multi-pass membrane protein</topology>
    </subcellularLocation>
</comment>
<dbReference type="InterPro" id="IPR029044">
    <property type="entry name" value="Nucleotide-diphossugar_trans"/>
</dbReference>
<keyword evidence="6 7" id="KW-0472">Membrane</keyword>
<dbReference type="EMBL" id="JADEVV010000002">
    <property type="protein sequence ID" value="MBE9252425.1"/>
    <property type="molecule type" value="Genomic_DNA"/>
</dbReference>
<evidence type="ECO:0000256" key="1">
    <source>
        <dbReference type="ARBA" id="ARBA00004141"/>
    </source>
</evidence>
<protein>
    <submittedName>
        <fullName evidence="9">Glycosyltransferase GtrB</fullName>
        <ecNumber evidence="9">2.4.-.-</ecNumber>
    </submittedName>
</protein>
<gene>
    <name evidence="9" type="primary">gtrB</name>
    <name evidence="9" type="ORF">IQ217_00865</name>
</gene>
<evidence type="ECO:0000259" key="8">
    <source>
        <dbReference type="Pfam" id="PF00535"/>
    </source>
</evidence>
<proteinExistence type="predicted"/>
<dbReference type="Proteomes" id="UP000658720">
    <property type="component" value="Unassembled WGS sequence"/>
</dbReference>
<keyword evidence="5 7" id="KW-1133">Transmembrane helix</keyword>
<dbReference type="PANTHER" id="PTHR48090:SF1">
    <property type="entry name" value="PROPHAGE BACTOPRENOL GLUCOSYL TRANSFERASE HOMOLOG"/>
    <property type="match status" value="1"/>
</dbReference>
<feature type="transmembrane region" description="Helical" evidence="7">
    <location>
        <begin position="263"/>
        <end position="288"/>
    </location>
</feature>